<evidence type="ECO:0000313" key="5">
    <source>
        <dbReference type="Proteomes" id="UP000247922"/>
    </source>
</evidence>
<feature type="domain" description="DUF4397" evidence="3">
    <location>
        <begin position="150"/>
        <end position="226"/>
    </location>
</feature>
<evidence type="ECO:0000313" key="4">
    <source>
        <dbReference type="EMBL" id="PXW91058.1"/>
    </source>
</evidence>
<comment type="caution">
    <text evidence="4">The sequence shown here is derived from an EMBL/GenBank/DDBJ whole genome shotgun (WGS) entry which is preliminary data.</text>
</comment>
<dbReference type="Proteomes" id="UP000247922">
    <property type="component" value="Unassembled WGS sequence"/>
</dbReference>
<organism evidence="4 5">
    <name type="scientific">Streptohalobacillus salinus</name>
    <dbReference type="NCBI Taxonomy" id="621096"/>
    <lineage>
        <taxon>Bacteria</taxon>
        <taxon>Bacillati</taxon>
        <taxon>Bacillota</taxon>
        <taxon>Bacilli</taxon>
        <taxon>Bacillales</taxon>
        <taxon>Bacillaceae</taxon>
        <taxon>Streptohalobacillus</taxon>
    </lineage>
</organism>
<dbReference type="OrthoDB" id="9783299at2"/>
<keyword evidence="1" id="KW-1133">Transmembrane helix</keyword>
<dbReference type="AlphaFoldDB" id="A0A2V3WD50"/>
<reference evidence="4 5" key="1">
    <citation type="submission" date="2018-05" db="EMBL/GenBank/DDBJ databases">
        <title>Genomic Encyclopedia of Type Strains, Phase IV (KMG-IV): sequencing the most valuable type-strain genomes for metagenomic binning, comparative biology and taxonomic classification.</title>
        <authorList>
            <person name="Goeker M."/>
        </authorList>
    </citation>
    <scope>NUCLEOTIDE SEQUENCE [LARGE SCALE GENOMIC DNA]</scope>
    <source>
        <strain evidence="4 5">DSM 22440</strain>
    </source>
</reference>
<feature type="chain" id="PRO_5016139482" evidence="2">
    <location>
        <begin position="27"/>
        <end position="269"/>
    </location>
</feature>
<keyword evidence="1" id="KW-0472">Membrane</keyword>
<dbReference type="Pfam" id="PF14344">
    <property type="entry name" value="DUF4397"/>
    <property type="match status" value="2"/>
</dbReference>
<dbReference type="EMBL" id="QJJR01000006">
    <property type="protein sequence ID" value="PXW91058.1"/>
    <property type="molecule type" value="Genomic_DNA"/>
</dbReference>
<dbReference type="RefSeq" id="WP_110251395.1">
    <property type="nucleotide sequence ID" value="NZ_QJJR01000006.1"/>
</dbReference>
<evidence type="ECO:0000256" key="2">
    <source>
        <dbReference type="SAM" id="SignalP"/>
    </source>
</evidence>
<gene>
    <name evidence="4" type="ORF">DES38_10694</name>
</gene>
<keyword evidence="2" id="KW-0732">Signal</keyword>
<keyword evidence="1" id="KW-0812">Transmembrane</keyword>
<proteinExistence type="predicted"/>
<dbReference type="InterPro" id="IPR025510">
    <property type="entry name" value="DUF4397"/>
</dbReference>
<name>A0A2V3WD50_9BACI</name>
<feature type="transmembrane region" description="Helical" evidence="1">
    <location>
        <begin position="241"/>
        <end position="261"/>
    </location>
</feature>
<evidence type="ECO:0000256" key="1">
    <source>
        <dbReference type="SAM" id="Phobius"/>
    </source>
</evidence>
<evidence type="ECO:0000259" key="3">
    <source>
        <dbReference type="Pfam" id="PF14344"/>
    </source>
</evidence>
<feature type="signal peptide" evidence="2">
    <location>
        <begin position="1"/>
        <end position="26"/>
    </location>
</feature>
<protein>
    <submittedName>
        <fullName evidence="4">Uncharacterized protein DUF4397</fullName>
    </submittedName>
</protein>
<feature type="domain" description="DUF4397" evidence="3">
    <location>
        <begin position="33"/>
        <end position="147"/>
    </location>
</feature>
<sequence>MKKVKVLSVVALSLLLLSLFNLPVFADNHGEGAMVRVLHASPDAPAVDVYVNGEVAVENAAFKDITGYLELPAGEHDVAIHAAGAEEAVYEQALTVEAGTHYTVAAVDLLEGDNFRLEAFVDDNTVPDGKTKIRIGHLSPGAPAVDVGLVGGDALVEGAEFFAVTDYLELDPATYDLEIRAAGTADAVLDLSGTTLEADTVYSAYAVGADASALDVVLVADDAYEMPDQMPQTGFGTTTNGISSSLIMSLIAFGGLVLFVATRKHAFNR</sequence>
<accession>A0A2V3WD50</accession>
<keyword evidence="5" id="KW-1185">Reference proteome</keyword>